<gene>
    <name evidence="1" type="ORF">QWZ10_20415</name>
</gene>
<sequence>MDQASTFLTSGCAAGDPAACGTLSKLPNFWPTVERHAAAARAIALCDAQGTKDSICDSLGAAVDPMLTQARPALRARYDTLAQSCLTPDGESSQDCIQALHIYAALGTPDGLDTVEAMLIAACTPANIKGCEPLSRIYANDGYEAQGVTIPARDDPEAYLAALRLGCRSGRDQADAGNTCAQLADAMTEGGDDQGALRVRASACEALMASGNDQDASACYDAVKLALEQKTRLAEALLWADFVCDTADVSVAPYGCKLAGNILSQGLGQPADPDRALTAYQRGCFHHHVNTTDGEACLIYGSMLIDSVRRGETTAQPSLSPIAKMVKIPRHRSCYPRLRAPSTWAAWMVSYRPARPTRNFWRSGASAICPTTRSPARSATHQAR</sequence>
<accession>A0ABT8DDR2</accession>
<keyword evidence="2" id="KW-1185">Reference proteome</keyword>
<comment type="caution">
    <text evidence="1">The sequence shown here is derived from an EMBL/GenBank/DDBJ whole genome shotgun (WGS) entry which is preliminary data.</text>
</comment>
<evidence type="ECO:0000313" key="1">
    <source>
        <dbReference type="EMBL" id="MDN3713515.1"/>
    </source>
</evidence>
<evidence type="ECO:0000313" key="2">
    <source>
        <dbReference type="Proteomes" id="UP001243846"/>
    </source>
</evidence>
<dbReference type="EMBL" id="JAUFRC010000001">
    <property type="protein sequence ID" value="MDN3713515.1"/>
    <property type="molecule type" value="Genomic_DNA"/>
</dbReference>
<proteinExistence type="predicted"/>
<name>A0ABT8DDR2_9RHOB</name>
<protein>
    <recommendedName>
        <fullName evidence="3">Beta-lactamase</fullName>
    </recommendedName>
</protein>
<reference evidence="2" key="1">
    <citation type="journal article" date="2019" name="Int. J. Syst. Evol. Microbiol.">
        <title>The Global Catalogue of Microorganisms (GCM) 10K type strain sequencing project: providing services to taxonomists for standard genome sequencing and annotation.</title>
        <authorList>
            <consortium name="The Broad Institute Genomics Platform"/>
            <consortium name="The Broad Institute Genome Sequencing Center for Infectious Disease"/>
            <person name="Wu L."/>
            <person name="Ma J."/>
        </authorList>
    </citation>
    <scope>NUCLEOTIDE SEQUENCE [LARGE SCALE GENOMIC DNA]</scope>
    <source>
        <strain evidence="2">CECT 8482</strain>
    </source>
</reference>
<organism evidence="1 2">
    <name type="scientific">Paracoccus cavernae</name>
    <dbReference type="NCBI Taxonomy" id="1571207"/>
    <lineage>
        <taxon>Bacteria</taxon>
        <taxon>Pseudomonadati</taxon>
        <taxon>Pseudomonadota</taxon>
        <taxon>Alphaproteobacteria</taxon>
        <taxon>Rhodobacterales</taxon>
        <taxon>Paracoccaceae</taxon>
        <taxon>Paracoccus</taxon>
    </lineage>
</organism>
<dbReference type="Proteomes" id="UP001243846">
    <property type="component" value="Unassembled WGS sequence"/>
</dbReference>
<evidence type="ECO:0008006" key="3">
    <source>
        <dbReference type="Google" id="ProtNLM"/>
    </source>
</evidence>